<feature type="compositionally biased region" description="Basic and acidic residues" evidence="1">
    <location>
        <begin position="38"/>
        <end position="57"/>
    </location>
</feature>
<dbReference type="EMBL" id="KN831771">
    <property type="protein sequence ID" value="KIM46366.1"/>
    <property type="molecule type" value="Genomic_DNA"/>
</dbReference>
<evidence type="ECO:0000313" key="3">
    <source>
        <dbReference type="Proteomes" id="UP000053424"/>
    </source>
</evidence>
<dbReference type="OrthoDB" id="3256715at2759"/>
<proteinExistence type="predicted"/>
<accession>A0A0C3CR39</accession>
<evidence type="ECO:0000256" key="1">
    <source>
        <dbReference type="SAM" id="MobiDB-lite"/>
    </source>
</evidence>
<feature type="region of interest" description="Disordered" evidence="1">
    <location>
        <begin position="38"/>
        <end position="112"/>
    </location>
</feature>
<gene>
    <name evidence="2" type="ORF">M413DRAFT_441460</name>
</gene>
<reference evidence="2 3" key="1">
    <citation type="submission" date="2014-04" db="EMBL/GenBank/DDBJ databases">
        <authorList>
            <consortium name="DOE Joint Genome Institute"/>
            <person name="Kuo A."/>
            <person name="Gay G."/>
            <person name="Dore J."/>
            <person name="Kohler A."/>
            <person name="Nagy L.G."/>
            <person name="Floudas D."/>
            <person name="Copeland A."/>
            <person name="Barry K.W."/>
            <person name="Cichocki N."/>
            <person name="Veneault-Fourrey C."/>
            <person name="LaButti K."/>
            <person name="Lindquist E.A."/>
            <person name="Lipzen A."/>
            <person name="Lundell T."/>
            <person name="Morin E."/>
            <person name="Murat C."/>
            <person name="Sun H."/>
            <person name="Tunlid A."/>
            <person name="Henrissat B."/>
            <person name="Grigoriev I.V."/>
            <person name="Hibbett D.S."/>
            <person name="Martin F."/>
            <person name="Nordberg H.P."/>
            <person name="Cantor M.N."/>
            <person name="Hua S.X."/>
        </authorList>
    </citation>
    <scope>NUCLEOTIDE SEQUENCE [LARGE SCALE GENOMIC DNA]</scope>
    <source>
        <strain evidence="3">h7</strain>
    </source>
</reference>
<dbReference type="AlphaFoldDB" id="A0A0C3CR39"/>
<protein>
    <submittedName>
        <fullName evidence="2">Uncharacterized protein</fullName>
    </submittedName>
</protein>
<name>A0A0C3CR39_HEBCY</name>
<reference evidence="3" key="2">
    <citation type="submission" date="2015-01" db="EMBL/GenBank/DDBJ databases">
        <title>Evolutionary Origins and Diversification of the Mycorrhizal Mutualists.</title>
        <authorList>
            <consortium name="DOE Joint Genome Institute"/>
            <consortium name="Mycorrhizal Genomics Consortium"/>
            <person name="Kohler A."/>
            <person name="Kuo A."/>
            <person name="Nagy L.G."/>
            <person name="Floudas D."/>
            <person name="Copeland A."/>
            <person name="Barry K.W."/>
            <person name="Cichocki N."/>
            <person name="Veneault-Fourrey C."/>
            <person name="LaButti K."/>
            <person name="Lindquist E.A."/>
            <person name="Lipzen A."/>
            <person name="Lundell T."/>
            <person name="Morin E."/>
            <person name="Murat C."/>
            <person name="Riley R."/>
            <person name="Ohm R."/>
            <person name="Sun H."/>
            <person name="Tunlid A."/>
            <person name="Henrissat B."/>
            <person name="Grigoriev I.V."/>
            <person name="Hibbett D.S."/>
            <person name="Martin F."/>
        </authorList>
    </citation>
    <scope>NUCLEOTIDE SEQUENCE [LARGE SCALE GENOMIC DNA]</scope>
    <source>
        <strain evidence="3">h7</strain>
    </source>
</reference>
<evidence type="ECO:0000313" key="2">
    <source>
        <dbReference type="EMBL" id="KIM46366.1"/>
    </source>
</evidence>
<feature type="compositionally biased region" description="Polar residues" evidence="1">
    <location>
        <begin position="83"/>
        <end position="112"/>
    </location>
</feature>
<keyword evidence="3" id="KW-1185">Reference proteome</keyword>
<sequence>MKIEWASHFNPDGTRRTPPASTMHGWLAKMRGTLLGDEELRSKGMREMKRAREDRKYNARKKRQQRSTNTGKSIFSFLGIGKQSKSSQRPRTLQSGRPTARPSTRPSYKSTG</sequence>
<dbReference type="HOGENOM" id="CLU_135161_2_0_1"/>
<feature type="non-terminal residue" evidence="2">
    <location>
        <position position="1"/>
    </location>
</feature>
<dbReference type="STRING" id="686832.A0A0C3CR39"/>
<organism evidence="2 3">
    <name type="scientific">Hebeloma cylindrosporum</name>
    <dbReference type="NCBI Taxonomy" id="76867"/>
    <lineage>
        <taxon>Eukaryota</taxon>
        <taxon>Fungi</taxon>
        <taxon>Dikarya</taxon>
        <taxon>Basidiomycota</taxon>
        <taxon>Agaricomycotina</taxon>
        <taxon>Agaricomycetes</taxon>
        <taxon>Agaricomycetidae</taxon>
        <taxon>Agaricales</taxon>
        <taxon>Agaricineae</taxon>
        <taxon>Hymenogastraceae</taxon>
        <taxon>Hebeloma</taxon>
    </lineage>
</organism>
<feature type="region of interest" description="Disordered" evidence="1">
    <location>
        <begin position="1"/>
        <end position="23"/>
    </location>
</feature>
<dbReference type="Proteomes" id="UP000053424">
    <property type="component" value="Unassembled WGS sequence"/>
</dbReference>